<protein>
    <submittedName>
        <fullName evidence="2">Uncharacterized protein</fullName>
    </submittedName>
</protein>
<dbReference type="AlphaFoldDB" id="A0A6H5H2X2"/>
<proteinExistence type="predicted"/>
<name>A0A6H5H2X2_9HEMI</name>
<gene>
    <name evidence="2" type="ORF">NTEN_LOCUS16501</name>
</gene>
<dbReference type="Proteomes" id="UP000479000">
    <property type="component" value="Unassembled WGS sequence"/>
</dbReference>
<organism evidence="2 3">
    <name type="scientific">Nesidiocoris tenuis</name>
    <dbReference type="NCBI Taxonomy" id="355587"/>
    <lineage>
        <taxon>Eukaryota</taxon>
        <taxon>Metazoa</taxon>
        <taxon>Ecdysozoa</taxon>
        <taxon>Arthropoda</taxon>
        <taxon>Hexapoda</taxon>
        <taxon>Insecta</taxon>
        <taxon>Pterygota</taxon>
        <taxon>Neoptera</taxon>
        <taxon>Paraneoptera</taxon>
        <taxon>Hemiptera</taxon>
        <taxon>Heteroptera</taxon>
        <taxon>Panheteroptera</taxon>
        <taxon>Cimicomorpha</taxon>
        <taxon>Miridae</taxon>
        <taxon>Dicyphina</taxon>
        <taxon>Nesidiocoris</taxon>
    </lineage>
</organism>
<reference evidence="2 3" key="1">
    <citation type="submission" date="2020-02" db="EMBL/GenBank/DDBJ databases">
        <authorList>
            <person name="Ferguson B K."/>
        </authorList>
    </citation>
    <scope>NUCLEOTIDE SEQUENCE [LARGE SCALE GENOMIC DNA]</scope>
</reference>
<accession>A0A6H5H2X2</accession>
<evidence type="ECO:0000256" key="1">
    <source>
        <dbReference type="SAM" id="MobiDB-lite"/>
    </source>
</evidence>
<sequence>MGNFQSSRQKDTLSMMANSPKGGQRVKSVRQPRKSSLLTADIPEVNGSMVIVLKSRTGTELQGKTFTYTFTQNHFPNKCLCVRVIKNRLNGEFNGIERSAALKKWIVGAQCRHMNRHRGPNGRESLRARTTNAAILSARDRADADATAAVAAAAGSGRFADARLSRSRRLGGTPLSAWRESGSCAPMLFRPRAARQPVAADSVVSAGDAVVMRRRCSIGRIPSTAARSD</sequence>
<feature type="region of interest" description="Disordered" evidence="1">
    <location>
        <begin position="1"/>
        <end position="35"/>
    </location>
</feature>
<keyword evidence="3" id="KW-1185">Reference proteome</keyword>
<evidence type="ECO:0000313" key="2">
    <source>
        <dbReference type="EMBL" id="CAB0011578.1"/>
    </source>
</evidence>
<evidence type="ECO:0000313" key="3">
    <source>
        <dbReference type="Proteomes" id="UP000479000"/>
    </source>
</evidence>
<dbReference type="EMBL" id="CADCXU010024227">
    <property type="protein sequence ID" value="CAB0011578.1"/>
    <property type="molecule type" value="Genomic_DNA"/>
</dbReference>